<name>A0ABR4NP33_9SACH</name>
<dbReference type="Proteomes" id="UP001623330">
    <property type="component" value="Unassembled WGS sequence"/>
</dbReference>
<evidence type="ECO:0000313" key="3">
    <source>
        <dbReference type="EMBL" id="KAL3229665.1"/>
    </source>
</evidence>
<protein>
    <recommendedName>
        <fullName evidence="2">CUE domain-containing protein</fullName>
    </recommendedName>
</protein>
<feature type="compositionally biased region" description="Basic and acidic residues" evidence="1">
    <location>
        <begin position="171"/>
        <end position="182"/>
    </location>
</feature>
<feature type="compositionally biased region" description="Basic and acidic residues" evidence="1">
    <location>
        <begin position="126"/>
        <end position="150"/>
    </location>
</feature>
<proteinExistence type="predicted"/>
<dbReference type="InterPro" id="IPR009060">
    <property type="entry name" value="UBA-like_sf"/>
</dbReference>
<evidence type="ECO:0000259" key="2">
    <source>
        <dbReference type="PROSITE" id="PS51140"/>
    </source>
</evidence>
<comment type="caution">
    <text evidence="3">The sequence shown here is derived from an EMBL/GenBank/DDBJ whole genome shotgun (WGS) entry which is preliminary data.</text>
</comment>
<reference evidence="3 4" key="1">
    <citation type="submission" date="2024-05" db="EMBL/GenBank/DDBJ databases">
        <title>Long read based assembly of the Candida bracarensis genome reveals expanded adhesin content.</title>
        <authorList>
            <person name="Marcet-Houben M."/>
            <person name="Ksiezopolska E."/>
            <person name="Gabaldon T."/>
        </authorList>
    </citation>
    <scope>NUCLEOTIDE SEQUENCE [LARGE SCALE GENOMIC DNA]</scope>
    <source>
        <strain evidence="3 4">CBM6</strain>
    </source>
</reference>
<dbReference type="EMBL" id="JBEVYD010000011">
    <property type="protein sequence ID" value="KAL3229665.1"/>
    <property type="molecule type" value="Genomic_DNA"/>
</dbReference>
<keyword evidence="4" id="KW-1185">Reference proteome</keyword>
<dbReference type="Pfam" id="PF02845">
    <property type="entry name" value="CUE"/>
    <property type="match status" value="1"/>
</dbReference>
<feature type="domain" description="CUE" evidence="2">
    <location>
        <begin position="30"/>
        <end position="73"/>
    </location>
</feature>
<dbReference type="PROSITE" id="PS51140">
    <property type="entry name" value="CUE"/>
    <property type="match status" value="1"/>
</dbReference>
<accession>A0ABR4NP33</accession>
<feature type="compositionally biased region" description="Polar residues" evidence="1">
    <location>
        <begin position="229"/>
        <end position="244"/>
    </location>
</feature>
<evidence type="ECO:0000313" key="4">
    <source>
        <dbReference type="Proteomes" id="UP001623330"/>
    </source>
</evidence>
<sequence length="272" mass="30108">MDDSPSRISGSYLQKFLVFADIKQLNVEVESNSHFERLVNAFPTVEKNITRSILLASRGDLAPAFNALLSLTCEDIQLGLPMRRYEYLPDRGLMERALKGKQEEVLDQLLSQNKEEGVIESSSKGSEQKKLDTQRSEKKSSDSKKNKKPESFSNKKTKPPGTSLDNKAHKREPTKPNDDSKATKQKGVAMEPSDQEALKEKLSQSVKSGKQKLESNSAQHSEEVDSKSVPKSGTNETKAKTVSNPYDLLATDENEDEHSVGGGDNRGPKEAD</sequence>
<dbReference type="InterPro" id="IPR003892">
    <property type="entry name" value="CUE"/>
</dbReference>
<organism evidence="3 4">
    <name type="scientific">Nakaseomyces bracarensis</name>
    <dbReference type="NCBI Taxonomy" id="273131"/>
    <lineage>
        <taxon>Eukaryota</taxon>
        <taxon>Fungi</taxon>
        <taxon>Dikarya</taxon>
        <taxon>Ascomycota</taxon>
        <taxon>Saccharomycotina</taxon>
        <taxon>Saccharomycetes</taxon>
        <taxon>Saccharomycetales</taxon>
        <taxon>Saccharomycetaceae</taxon>
        <taxon>Nakaseomyces</taxon>
    </lineage>
</organism>
<dbReference type="SUPFAM" id="SSF46934">
    <property type="entry name" value="UBA-like"/>
    <property type="match status" value="1"/>
</dbReference>
<gene>
    <name evidence="3" type="ORF">RNJ44_01801</name>
</gene>
<dbReference type="Gene3D" id="1.10.8.10">
    <property type="entry name" value="DNA helicase RuvA subunit, C-terminal domain"/>
    <property type="match status" value="1"/>
</dbReference>
<dbReference type="SMART" id="SM00546">
    <property type="entry name" value="CUE"/>
    <property type="match status" value="1"/>
</dbReference>
<evidence type="ECO:0000256" key="1">
    <source>
        <dbReference type="SAM" id="MobiDB-lite"/>
    </source>
</evidence>
<feature type="region of interest" description="Disordered" evidence="1">
    <location>
        <begin position="113"/>
        <end position="272"/>
    </location>
</feature>
<feature type="compositionally biased region" description="Polar residues" evidence="1">
    <location>
        <begin position="203"/>
        <end position="219"/>
    </location>
</feature>